<proteinExistence type="predicted"/>
<dbReference type="STRING" id="340177.Cag_1103"/>
<dbReference type="InterPro" id="IPR007460">
    <property type="entry name" value="BrnT_toxin"/>
</dbReference>
<evidence type="ECO:0000313" key="1">
    <source>
        <dbReference type="EMBL" id="ABB28365.1"/>
    </source>
</evidence>
<sequence length="96" mass="11679">MKSVRFEWDEEKNKANQKKHQVSFALAQHAFLDPKRIIAEDIKHSNEENRFYCVGRVNEEIMTVRFTYRGNVIRIFGAGYWRKGRKIYEEQHQLYR</sequence>
<dbReference type="Gene3D" id="3.10.450.530">
    <property type="entry name" value="Ribonuclease toxin, BrnT, of type II toxin-antitoxin system"/>
    <property type="match status" value="1"/>
</dbReference>
<accession>Q3ARL0</accession>
<dbReference type="AlphaFoldDB" id="Q3ARL0"/>
<dbReference type="EMBL" id="CP000108">
    <property type="protein sequence ID" value="ABB28365.1"/>
    <property type="molecule type" value="Genomic_DNA"/>
</dbReference>
<evidence type="ECO:0008006" key="2">
    <source>
        <dbReference type="Google" id="ProtNLM"/>
    </source>
</evidence>
<dbReference type="Pfam" id="PF04365">
    <property type="entry name" value="BrnT_toxin"/>
    <property type="match status" value="1"/>
</dbReference>
<name>Q3ARL0_CHLCH</name>
<gene>
    <name evidence="1" type="ordered locus">Cag_1103</name>
</gene>
<reference evidence="1" key="1">
    <citation type="submission" date="2005-08" db="EMBL/GenBank/DDBJ databases">
        <title>Complete sequence of Chlorobium chlorochromatii CaD3.</title>
        <authorList>
            <person name="Copeland A."/>
            <person name="Lucas S."/>
            <person name="Lapidus A."/>
            <person name="Barry K."/>
            <person name="Detter J.C."/>
            <person name="Glavina T."/>
            <person name="Hammon N."/>
            <person name="Israni S."/>
            <person name="Pitluck S."/>
            <person name="Bryant D."/>
            <person name="Schmutz J."/>
            <person name="Larimer F."/>
            <person name="Land M."/>
            <person name="Kyrpides N."/>
            <person name="Ivanova N."/>
            <person name="Richardson P."/>
        </authorList>
    </citation>
    <scope>NUCLEOTIDE SEQUENCE [LARGE SCALE GENOMIC DNA]</scope>
    <source>
        <strain evidence="1">CaD3</strain>
    </source>
</reference>
<dbReference type="eggNOG" id="COG2929">
    <property type="taxonomic scope" value="Bacteria"/>
</dbReference>
<dbReference type="InterPro" id="IPR038573">
    <property type="entry name" value="BrnT_sf"/>
</dbReference>
<protein>
    <recommendedName>
        <fullName evidence="2">BrnT family toxin</fullName>
    </recommendedName>
</protein>
<dbReference type="HOGENOM" id="CLU_149290_1_1_10"/>
<dbReference type="KEGG" id="cch:Cag_1103"/>
<dbReference type="OrthoDB" id="9802417at2"/>
<organism evidence="1">
    <name type="scientific">Chlorobium chlorochromatii (strain CaD3)</name>
    <dbReference type="NCBI Taxonomy" id="340177"/>
    <lineage>
        <taxon>Bacteria</taxon>
        <taxon>Pseudomonadati</taxon>
        <taxon>Chlorobiota</taxon>
        <taxon>Chlorobiia</taxon>
        <taxon>Chlorobiales</taxon>
        <taxon>Chlorobiaceae</taxon>
        <taxon>Chlorobium/Pelodictyon group</taxon>
        <taxon>Chlorobium</taxon>
    </lineage>
</organism>